<evidence type="ECO:0000313" key="2">
    <source>
        <dbReference type="EMBL" id="MBK5075094.1"/>
    </source>
</evidence>
<gene>
    <name evidence="3" type="ORF">I2492_18840</name>
    <name evidence="2" type="ORF">I2493_19005</name>
</gene>
<comment type="caution">
    <text evidence="3">The sequence shown here is derived from an EMBL/GenBank/DDBJ whole genome shotgun (WGS) entry which is preliminary data.</text>
</comment>
<proteinExistence type="predicted"/>
<dbReference type="RefSeq" id="WP_228399448.1">
    <property type="nucleotide sequence ID" value="NZ_JADRCP010000011.1"/>
</dbReference>
<evidence type="ECO:0000313" key="5">
    <source>
        <dbReference type="Proteomes" id="UP001296969"/>
    </source>
</evidence>
<name>A0A9D7G0B0_9GAMM</name>
<feature type="region of interest" description="Disordered" evidence="1">
    <location>
        <begin position="74"/>
        <end position="100"/>
    </location>
</feature>
<accession>A0A9D7G0B0</accession>
<keyword evidence="5" id="KW-1185">Reference proteome</keyword>
<evidence type="ECO:0000313" key="4">
    <source>
        <dbReference type="Proteomes" id="UP000807542"/>
    </source>
</evidence>
<evidence type="ECO:0000313" key="3">
    <source>
        <dbReference type="EMBL" id="MBK5178371.1"/>
    </source>
</evidence>
<organism evidence="3 4">
    <name type="scientific">Limnobaculum xujianqingii</name>
    <dbReference type="NCBI Taxonomy" id="2738837"/>
    <lineage>
        <taxon>Bacteria</taxon>
        <taxon>Pseudomonadati</taxon>
        <taxon>Pseudomonadota</taxon>
        <taxon>Gammaproteobacteria</taxon>
        <taxon>Enterobacterales</taxon>
        <taxon>Budviciaceae</taxon>
        <taxon>Limnobaculum</taxon>
    </lineage>
</organism>
<dbReference type="EMBL" id="JADRCQ010000011">
    <property type="protein sequence ID" value="MBK5075094.1"/>
    <property type="molecule type" value="Genomic_DNA"/>
</dbReference>
<protein>
    <submittedName>
        <fullName evidence="3">Uncharacterized protein</fullName>
    </submittedName>
</protein>
<dbReference type="EMBL" id="JADRCP010000011">
    <property type="protein sequence ID" value="MBK5178371.1"/>
    <property type="molecule type" value="Genomic_DNA"/>
</dbReference>
<dbReference type="Proteomes" id="UP000807542">
    <property type="component" value="Unassembled WGS sequence"/>
</dbReference>
<evidence type="ECO:0000256" key="1">
    <source>
        <dbReference type="SAM" id="MobiDB-lite"/>
    </source>
</evidence>
<dbReference type="AlphaFoldDB" id="A0A9D7G0B0"/>
<sequence length="100" mass="10442">MAKNKATDAASEEADLITVVVLKGKSVRHDGKGYTQNSRVELSENDASQLIASGFVKTLDAVKQEMEEASGQEVSIAKADGQSTITSDAPSVVKSESGEA</sequence>
<reference evidence="3 5" key="1">
    <citation type="submission" date="2020-11" db="EMBL/GenBank/DDBJ databases">
        <title>Insectihabitans protaetiae gen. nov. sp. nov. and Insectihabitans allomyrinae sp. nov., isolated from larvae of Protaetia brevitarsis seulensis and Allomyrina dichotoma, respectively.</title>
        <authorList>
            <person name="Lee S.D."/>
            <person name="Byeon Y.-S."/>
            <person name="Kim S.-M."/>
            <person name="Yang H.L."/>
            <person name="Kim I.S."/>
        </authorList>
    </citation>
    <scope>NUCLEOTIDE SEQUENCE</scope>
    <source>
        <strain evidence="3">CWB-B4</strain>
        <strain evidence="2 5">CWB-B43</strain>
    </source>
</reference>
<dbReference type="Proteomes" id="UP001296969">
    <property type="component" value="Unassembled WGS sequence"/>
</dbReference>